<dbReference type="STRING" id="89065.SAMN05216605_118110"/>
<protein>
    <submittedName>
        <fullName evidence="1">Uncharacterized protein</fullName>
    </submittedName>
</protein>
<organism evidence="1 2">
    <name type="scientific">Pseudomonas abietaniphila</name>
    <dbReference type="NCBI Taxonomy" id="89065"/>
    <lineage>
        <taxon>Bacteria</taxon>
        <taxon>Pseudomonadati</taxon>
        <taxon>Pseudomonadota</taxon>
        <taxon>Gammaproteobacteria</taxon>
        <taxon>Pseudomonadales</taxon>
        <taxon>Pseudomonadaceae</taxon>
        <taxon>Pseudomonas</taxon>
    </lineage>
</organism>
<keyword evidence="2" id="KW-1185">Reference proteome</keyword>
<evidence type="ECO:0000313" key="2">
    <source>
        <dbReference type="Proteomes" id="UP000182894"/>
    </source>
</evidence>
<evidence type="ECO:0000313" key="1">
    <source>
        <dbReference type="EMBL" id="SDI88704.1"/>
    </source>
</evidence>
<sequence>MNTQPLAKLRISPLHLQQGLFASLALMVTLIVVQQFNHWNQDHDAAQIQHAYSHSAPLAKASALKATDVALSLQPVEDAATAIDQAPRQQSWVF</sequence>
<dbReference type="EMBL" id="FNCO01000018">
    <property type="protein sequence ID" value="SDI88704.1"/>
    <property type="molecule type" value="Genomic_DNA"/>
</dbReference>
<name>A0A1G8P884_9PSED</name>
<dbReference type="Proteomes" id="UP000182894">
    <property type="component" value="Unassembled WGS sequence"/>
</dbReference>
<dbReference type="AlphaFoldDB" id="A0A1G8P884"/>
<reference evidence="2" key="1">
    <citation type="submission" date="2016-10" db="EMBL/GenBank/DDBJ databases">
        <authorList>
            <person name="Varghese N."/>
            <person name="Submissions S."/>
        </authorList>
    </citation>
    <scope>NUCLEOTIDE SEQUENCE [LARGE SCALE GENOMIC DNA]</scope>
    <source>
        <strain evidence="2">ATCC 700689</strain>
    </source>
</reference>
<proteinExistence type="predicted"/>
<accession>A0A1G8P884</accession>
<gene>
    <name evidence="1" type="ORF">SAMN05216605_118110</name>
</gene>
<dbReference type="OrthoDB" id="7028938at2"/>
<dbReference type="RefSeq" id="WP_074757578.1">
    <property type="nucleotide sequence ID" value="NZ_FNCO01000018.1"/>
</dbReference>